<dbReference type="EMBL" id="JBDLOU010000147">
    <property type="protein sequence ID" value="MEX3743173.1"/>
    <property type="molecule type" value="Genomic_DNA"/>
</dbReference>
<gene>
    <name evidence="2" type="ORF">ABFW12_33520</name>
</gene>
<feature type="compositionally biased region" description="Gly residues" evidence="1">
    <location>
        <begin position="75"/>
        <end position="85"/>
    </location>
</feature>
<evidence type="ECO:0000313" key="3">
    <source>
        <dbReference type="Proteomes" id="UP001558474"/>
    </source>
</evidence>
<evidence type="ECO:0008006" key="4">
    <source>
        <dbReference type="Google" id="ProtNLM"/>
    </source>
</evidence>
<keyword evidence="3" id="KW-1185">Reference proteome</keyword>
<comment type="caution">
    <text evidence="2">The sequence shown here is derived from an EMBL/GenBank/DDBJ whole genome shotgun (WGS) entry which is preliminary data.</text>
</comment>
<proteinExistence type="predicted"/>
<accession>A0ABV3VRN4</accession>
<dbReference type="RefSeq" id="WP_368574678.1">
    <property type="nucleotide sequence ID" value="NZ_JBDLOU010000147.1"/>
</dbReference>
<dbReference type="Proteomes" id="UP001558474">
    <property type="component" value="Unassembled WGS sequence"/>
</dbReference>
<reference evidence="2 3" key="1">
    <citation type="submission" date="2024-04" db="EMBL/GenBank/DDBJ databases">
        <title>Genomic Markers of Mycobacteria.</title>
        <authorList>
            <person name="Soliman M.S."/>
            <person name="Elkholy A."/>
            <person name="Soliman N.S."/>
            <person name="Abbas A."/>
            <person name="Khayrat S."/>
            <person name="Shawky S."/>
        </authorList>
    </citation>
    <scope>NUCLEOTIDE SEQUENCE [LARGE SCALE GENOMIC DNA]</scope>
    <source>
        <strain evidence="2 3">Egy-CU-AM5</strain>
    </source>
</reference>
<protein>
    <recommendedName>
        <fullName evidence="4">DNA-binding protein</fullName>
    </recommendedName>
</protein>
<evidence type="ECO:0000256" key="1">
    <source>
        <dbReference type="SAM" id="MobiDB-lite"/>
    </source>
</evidence>
<evidence type="ECO:0000313" key="2">
    <source>
        <dbReference type="EMBL" id="MEX3743173.1"/>
    </source>
</evidence>
<organism evidence="2 3">
    <name type="scientific">Mycolicibacterium porcinum</name>
    <dbReference type="NCBI Taxonomy" id="39693"/>
    <lineage>
        <taxon>Bacteria</taxon>
        <taxon>Bacillati</taxon>
        <taxon>Actinomycetota</taxon>
        <taxon>Actinomycetes</taxon>
        <taxon>Mycobacteriales</taxon>
        <taxon>Mycobacteriaceae</taxon>
        <taxon>Mycolicibacterium</taxon>
    </lineage>
</organism>
<sequence>MAGEITGTFLTLPELAEREGWTIKTARALHHRANQRRANNTSRPGDLPKPDHHIGRSPVWLETTIETWEKQRPGRGAGGGPKPRG</sequence>
<feature type="region of interest" description="Disordered" evidence="1">
    <location>
        <begin position="29"/>
        <end position="56"/>
    </location>
</feature>
<feature type="region of interest" description="Disordered" evidence="1">
    <location>
        <begin position="66"/>
        <end position="85"/>
    </location>
</feature>
<name>A0ABV3VRN4_9MYCO</name>